<comment type="caution">
    <text evidence="7">The sequence shown here is derived from an EMBL/GenBank/DDBJ whole genome shotgun (WGS) entry which is preliminary data.</text>
</comment>
<gene>
    <name evidence="7" type="ORF">CVLEPA_LOCUS31916</name>
</gene>
<organism evidence="7 8">
    <name type="scientific">Clavelina lepadiformis</name>
    <name type="common">Light-bulb sea squirt</name>
    <name type="synonym">Ascidia lepadiformis</name>
    <dbReference type="NCBI Taxonomy" id="159417"/>
    <lineage>
        <taxon>Eukaryota</taxon>
        <taxon>Metazoa</taxon>
        <taxon>Chordata</taxon>
        <taxon>Tunicata</taxon>
        <taxon>Ascidiacea</taxon>
        <taxon>Aplousobranchia</taxon>
        <taxon>Clavelinidae</taxon>
        <taxon>Clavelina</taxon>
    </lineage>
</organism>
<proteinExistence type="inferred from homology"/>
<dbReference type="CDD" id="cd07973">
    <property type="entry name" value="Spt4"/>
    <property type="match status" value="1"/>
</dbReference>
<dbReference type="PANTHER" id="PTHR12882:SF1">
    <property type="entry name" value="TRANSCRIPTION ELONGATION FACTOR SPT4"/>
    <property type="match status" value="1"/>
</dbReference>
<dbReference type="EMBL" id="CAWYQH010000174">
    <property type="protein sequence ID" value="CAK8698474.1"/>
    <property type="molecule type" value="Genomic_DNA"/>
</dbReference>
<evidence type="ECO:0000256" key="5">
    <source>
        <dbReference type="PIRNR" id="PIRNR025023"/>
    </source>
</evidence>
<evidence type="ECO:0000256" key="1">
    <source>
        <dbReference type="ARBA" id="ARBA00004123"/>
    </source>
</evidence>
<dbReference type="PANTHER" id="PTHR12882">
    <property type="entry name" value="SUPPRESSOR OF TY 4"/>
    <property type="match status" value="1"/>
</dbReference>
<keyword evidence="8" id="KW-1185">Reference proteome</keyword>
<keyword evidence="3 5" id="KW-0804">Transcription</keyword>
<dbReference type="Pfam" id="PF06093">
    <property type="entry name" value="Spt4"/>
    <property type="match status" value="1"/>
</dbReference>
<name>A0ABP0H685_CLALP</name>
<dbReference type="InterPro" id="IPR029040">
    <property type="entry name" value="RPABC4/Spt4"/>
</dbReference>
<evidence type="ECO:0000256" key="2">
    <source>
        <dbReference type="ARBA" id="ARBA00010464"/>
    </source>
</evidence>
<protein>
    <recommendedName>
        <fullName evidence="5">Transcription elongation factor SPT4</fullName>
    </recommendedName>
</protein>
<comment type="subcellular location">
    <subcellularLocation>
        <location evidence="1 5">Nucleus</location>
    </subcellularLocation>
</comment>
<comment type="similarity">
    <text evidence="2 5">Belongs to the SPT4 family.</text>
</comment>
<feature type="domain" description="Spt4/RpoE2 zinc finger" evidence="6">
    <location>
        <begin position="16"/>
        <end position="93"/>
    </location>
</feature>
<dbReference type="Proteomes" id="UP001642483">
    <property type="component" value="Unassembled WGS sequence"/>
</dbReference>
<accession>A0ABP0H685</accession>
<dbReference type="PIRSF" id="PIRSF025023">
    <property type="entry name" value="Spt4"/>
    <property type="match status" value="1"/>
</dbReference>
<sequence length="123" mass="13780">MSNASMETVPKSLRNLRACLLCSLIKTIDQFDYDGCDNCEEYLHLKNNRDTIFDCTSSSFDGTISMMSPDDSWVAKWQGIKKFKPGVYAISVTGKLPNSIIRDLKASGVPYQSRDRSQKAGEQ</sequence>
<dbReference type="SMART" id="SM01389">
    <property type="entry name" value="Spt4"/>
    <property type="match status" value="1"/>
</dbReference>
<evidence type="ECO:0000256" key="4">
    <source>
        <dbReference type="ARBA" id="ARBA00023242"/>
    </source>
</evidence>
<dbReference type="SUPFAM" id="SSF63393">
    <property type="entry name" value="RNA polymerase subunits"/>
    <property type="match status" value="1"/>
</dbReference>
<keyword evidence="4 5" id="KW-0539">Nucleus</keyword>
<dbReference type="InterPro" id="IPR022800">
    <property type="entry name" value="Spt4/RpoE2_Znf"/>
</dbReference>
<dbReference type="InterPro" id="IPR009287">
    <property type="entry name" value="Spt4"/>
</dbReference>
<evidence type="ECO:0000256" key="3">
    <source>
        <dbReference type="ARBA" id="ARBA00023163"/>
    </source>
</evidence>
<evidence type="ECO:0000313" key="8">
    <source>
        <dbReference type="Proteomes" id="UP001642483"/>
    </source>
</evidence>
<reference evidence="7 8" key="1">
    <citation type="submission" date="2024-02" db="EMBL/GenBank/DDBJ databases">
        <authorList>
            <person name="Daric V."/>
            <person name="Darras S."/>
        </authorList>
    </citation>
    <scope>NUCLEOTIDE SEQUENCE [LARGE SCALE GENOMIC DNA]</scope>
</reference>
<dbReference type="Gene3D" id="3.30.40.210">
    <property type="match status" value="1"/>
</dbReference>
<evidence type="ECO:0000313" key="7">
    <source>
        <dbReference type="EMBL" id="CAK8698474.1"/>
    </source>
</evidence>
<dbReference type="InterPro" id="IPR038510">
    <property type="entry name" value="Spt4_sf"/>
</dbReference>
<evidence type="ECO:0000259" key="6">
    <source>
        <dbReference type="SMART" id="SM01389"/>
    </source>
</evidence>
<comment type="function">
    <text evidence="5">Component of the DRB sensitivity-inducing factor complex (DSIF complex), which regulates transcription elongation by RNA polymerase II.</text>
</comment>